<evidence type="ECO:0000313" key="1">
    <source>
        <dbReference type="EMBL" id="JAE18105.1"/>
    </source>
</evidence>
<accession>A0A0A9FZ64</accession>
<dbReference type="AlphaFoldDB" id="A0A0A9FZ64"/>
<reference evidence="1" key="2">
    <citation type="journal article" date="2015" name="Data Brief">
        <title>Shoot transcriptome of the giant reed, Arundo donax.</title>
        <authorList>
            <person name="Barrero R.A."/>
            <person name="Guerrero F.D."/>
            <person name="Moolhuijzen P."/>
            <person name="Goolsby J.A."/>
            <person name="Tidwell J."/>
            <person name="Bellgard S.E."/>
            <person name="Bellgard M.I."/>
        </authorList>
    </citation>
    <scope>NUCLEOTIDE SEQUENCE</scope>
    <source>
        <tissue evidence="1">Shoot tissue taken approximately 20 cm above the soil surface</tissue>
    </source>
</reference>
<reference evidence="1" key="1">
    <citation type="submission" date="2014-09" db="EMBL/GenBank/DDBJ databases">
        <authorList>
            <person name="Magalhaes I.L.F."/>
            <person name="Oliveira U."/>
            <person name="Santos F.R."/>
            <person name="Vidigal T.H.D.A."/>
            <person name="Brescovit A.D."/>
            <person name="Santos A.J."/>
        </authorList>
    </citation>
    <scope>NUCLEOTIDE SEQUENCE</scope>
    <source>
        <tissue evidence="1">Shoot tissue taken approximately 20 cm above the soil surface</tissue>
    </source>
</reference>
<organism evidence="1">
    <name type="scientific">Arundo donax</name>
    <name type="common">Giant reed</name>
    <name type="synonym">Donax arundinaceus</name>
    <dbReference type="NCBI Taxonomy" id="35708"/>
    <lineage>
        <taxon>Eukaryota</taxon>
        <taxon>Viridiplantae</taxon>
        <taxon>Streptophyta</taxon>
        <taxon>Embryophyta</taxon>
        <taxon>Tracheophyta</taxon>
        <taxon>Spermatophyta</taxon>
        <taxon>Magnoliopsida</taxon>
        <taxon>Liliopsida</taxon>
        <taxon>Poales</taxon>
        <taxon>Poaceae</taxon>
        <taxon>PACMAD clade</taxon>
        <taxon>Arundinoideae</taxon>
        <taxon>Arundineae</taxon>
        <taxon>Arundo</taxon>
    </lineage>
</organism>
<name>A0A0A9FZ64_ARUDO</name>
<dbReference type="EMBL" id="GBRH01179791">
    <property type="protein sequence ID" value="JAE18105.1"/>
    <property type="molecule type" value="Transcribed_RNA"/>
</dbReference>
<proteinExistence type="predicted"/>
<protein>
    <submittedName>
        <fullName evidence="1">Uncharacterized protein</fullName>
    </submittedName>
</protein>
<sequence>MRISCSPRLRNLKQRFRVGTNGRINFACSSV</sequence>